<organism evidence="1">
    <name type="scientific">marine sediment metagenome</name>
    <dbReference type="NCBI Taxonomy" id="412755"/>
    <lineage>
        <taxon>unclassified sequences</taxon>
        <taxon>metagenomes</taxon>
        <taxon>ecological metagenomes</taxon>
    </lineage>
</organism>
<reference evidence="1" key="1">
    <citation type="journal article" date="2014" name="Front. Microbiol.">
        <title>High frequency of phylogenetically diverse reductive dehalogenase-homologous genes in deep subseafloor sedimentary metagenomes.</title>
        <authorList>
            <person name="Kawai M."/>
            <person name="Futagami T."/>
            <person name="Toyoda A."/>
            <person name="Takaki Y."/>
            <person name="Nishi S."/>
            <person name="Hori S."/>
            <person name="Arai W."/>
            <person name="Tsubouchi T."/>
            <person name="Morono Y."/>
            <person name="Uchiyama I."/>
            <person name="Ito T."/>
            <person name="Fujiyama A."/>
            <person name="Inagaki F."/>
            <person name="Takami H."/>
        </authorList>
    </citation>
    <scope>NUCLEOTIDE SEQUENCE</scope>
    <source>
        <strain evidence="1">Expedition CK06-06</strain>
    </source>
</reference>
<name>X1IZG5_9ZZZZ</name>
<evidence type="ECO:0000313" key="1">
    <source>
        <dbReference type="EMBL" id="GAH87102.1"/>
    </source>
</evidence>
<accession>X1IZG5</accession>
<comment type="caution">
    <text evidence="1">The sequence shown here is derived from an EMBL/GenBank/DDBJ whole genome shotgun (WGS) entry which is preliminary data.</text>
</comment>
<feature type="non-terminal residue" evidence="1">
    <location>
        <position position="1"/>
    </location>
</feature>
<dbReference type="AlphaFoldDB" id="X1IZG5"/>
<protein>
    <submittedName>
        <fullName evidence="1">Uncharacterized protein</fullName>
    </submittedName>
</protein>
<proteinExistence type="predicted"/>
<gene>
    <name evidence="1" type="ORF">S03H2_65489</name>
</gene>
<dbReference type="EMBL" id="BARU01042643">
    <property type="protein sequence ID" value="GAH87102.1"/>
    <property type="molecule type" value="Genomic_DNA"/>
</dbReference>
<sequence length="63" mass="7640">LYLNEYKEIWRVCKRLGILHQFVMPRPKNSIRTHMIAITTGPKMRIRCLQIFKKKNQTLKSIR</sequence>